<reference evidence="1" key="1">
    <citation type="submission" date="2021-03" db="EMBL/GenBank/DDBJ databases">
        <authorList>
            <consortium name="DOE Joint Genome Institute"/>
            <person name="Ahrendt S."/>
            <person name="Looney B.P."/>
            <person name="Miyauchi S."/>
            <person name="Morin E."/>
            <person name="Drula E."/>
            <person name="Courty P.E."/>
            <person name="Chicoki N."/>
            <person name="Fauchery L."/>
            <person name="Kohler A."/>
            <person name="Kuo A."/>
            <person name="Labutti K."/>
            <person name="Pangilinan J."/>
            <person name="Lipzen A."/>
            <person name="Riley R."/>
            <person name="Andreopoulos W."/>
            <person name="He G."/>
            <person name="Johnson J."/>
            <person name="Barry K.W."/>
            <person name="Grigoriev I.V."/>
            <person name="Nagy L."/>
            <person name="Hibbett D."/>
            <person name="Henrissat B."/>
            <person name="Matheny P.B."/>
            <person name="Labbe J."/>
            <person name="Martin F."/>
        </authorList>
    </citation>
    <scope>NUCLEOTIDE SEQUENCE</scope>
    <source>
        <strain evidence="1">HHB10654</strain>
    </source>
</reference>
<reference evidence="1" key="2">
    <citation type="journal article" date="2022" name="New Phytol.">
        <title>Evolutionary transition to the ectomycorrhizal habit in the genomes of a hyperdiverse lineage of mushroom-forming fungi.</title>
        <authorList>
            <person name="Looney B."/>
            <person name="Miyauchi S."/>
            <person name="Morin E."/>
            <person name="Drula E."/>
            <person name="Courty P.E."/>
            <person name="Kohler A."/>
            <person name="Kuo A."/>
            <person name="LaButti K."/>
            <person name="Pangilinan J."/>
            <person name="Lipzen A."/>
            <person name="Riley R."/>
            <person name="Andreopoulos W."/>
            <person name="He G."/>
            <person name="Johnson J."/>
            <person name="Nolan M."/>
            <person name="Tritt A."/>
            <person name="Barry K.W."/>
            <person name="Grigoriev I.V."/>
            <person name="Nagy L.G."/>
            <person name="Hibbett D."/>
            <person name="Henrissat B."/>
            <person name="Matheny P.B."/>
            <person name="Labbe J."/>
            <person name="Martin F.M."/>
        </authorList>
    </citation>
    <scope>NUCLEOTIDE SEQUENCE</scope>
    <source>
        <strain evidence="1">HHB10654</strain>
    </source>
</reference>
<accession>A0ACB8SMH3</accession>
<evidence type="ECO:0000313" key="2">
    <source>
        <dbReference type="Proteomes" id="UP000814140"/>
    </source>
</evidence>
<evidence type="ECO:0000313" key="1">
    <source>
        <dbReference type="EMBL" id="KAI0057417.1"/>
    </source>
</evidence>
<sequence length="84" mass="9567">MGIAFRDSRKLPAILLLFLVRHRAVVQNLTFFSNRFLRTSAHLVDKMSQCSPDATTQSWHCLVPTSLDCQLLSPRPEDPPQCSR</sequence>
<dbReference type="EMBL" id="MU277247">
    <property type="protein sequence ID" value="KAI0057417.1"/>
    <property type="molecule type" value="Genomic_DNA"/>
</dbReference>
<proteinExistence type="predicted"/>
<gene>
    <name evidence="1" type="ORF">BV25DRAFT_1427333</name>
</gene>
<protein>
    <submittedName>
        <fullName evidence="1">Uncharacterized protein</fullName>
    </submittedName>
</protein>
<organism evidence="1 2">
    <name type="scientific">Artomyces pyxidatus</name>
    <dbReference type="NCBI Taxonomy" id="48021"/>
    <lineage>
        <taxon>Eukaryota</taxon>
        <taxon>Fungi</taxon>
        <taxon>Dikarya</taxon>
        <taxon>Basidiomycota</taxon>
        <taxon>Agaricomycotina</taxon>
        <taxon>Agaricomycetes</taxon>
        <taxon>Russulales</taxon>
        <taxon>Auriscalpiaceae</taxon>
        <taxon>Artomyces</taxon>
    </lineage>
</organism>
<comment type="caution">
    <text evidence="1">The sequence shown here is derived from an EMBL/GenBank/DDBJ whole genome shotgun (WGS) entry which is preliminary data.</text>
</comment>
<dbReference type="Proteomes" id="UP000814140">
    <property type="component" value="Unassembled WGS sequence"/>
</dbReference>
<name>A0ACB8SMH3_9AGAM</name>
<keyword evidence="2" id="KW-1185">Reference proteome</keyword>